<accession>A0A517YJN9</accession>
<dbReference type="AlphaFoldDB" id="A0A517YJN9"/>
<evidence type="ECO:0000313" key="2">
    <source>
        <dbReference type="Proteomes" id="UP000315017"/>
    </source>
</evidence>
<dbReference type="Pfam" id="PF07586">
    <property type="entry name" value="HXXSHH"/>
    <property type="match status" value="1"/>
</dbReference>
<name>A0A517YJN9_9BACT</name>
<reference evidence="1 2" key="1">
    <citation type="submission" date="2019-02" db="EMBL/GenBank/DDBJ databases">
        <title>Deep-cultivation of Planctomycetes and their phenomic and genomic characterization uncovers novel biology.</title>
        <authorList>
            <person name="Wiegand S."/>
            <person name="Jogler M."/>
            <person name="Boedeker C."/>
            <person name="Pinto D."/>
            <person name="Vollmers J."/>
            <person name="Rivas-Marin E."/>
            <person name="Kohn T."/>
            <person name="Peeters S.H."/>
            <person name="Heuer A."/>
            <person name="Rast P."/>
            <person name="Oberbeckmann S."/>
            <person name="Bunk B."/>
            <person name="Jeske O."/>
            <person name="Meyerdierks A."/>
            <person name="Storesund J.E."/>
            <person name="Kallscheuer N."/>
            <person name="Luecker S."/>
            <person name="Lage O.M."/>
            <person name="Pohl T."/>
            <person name="Merkel B.J."/>
            <person name="Hornburger P."/>
            <person name="Mueller R.-W."/>
            <person name="Bruemmer F."/>
            <person name="Labrenz M."/>
            <person name="Spormann A.M."/>
            <person name="Op den Camp H."/>
            <person name="Overmann J."/>
            <person name="Amann R."/>
            <person name="Jetten M.S.M."/>
            <person name="Mascher T."/>
            <person name="Medema M.H."/>
            <person name="Devos D.P."/>
            <person name="Kaster A.-K."/>
            <person name="Ovreas L."/>
            <person name="Rohde M."/>
            <person name="Galperin M.Y."/>
            <person name="Jogler C."/>
        </authorList>
    </citation>
    <scope>NUCLEOTIDE SEQUENCE [LARGE SCALE GENOMIC DNA]</scope>
    <source>
        <strain evidence="1 2">ETA_A8</strain>
    </source>
</reference>
<protein>
    <recommendedName>
        <fullName evidence="3">DUF1552 domain-containing protein</fullName>
    </recommendedName>
</protein>
<sequence length="451" mass="49396">MSNRIVSNGLLDRRTVLSGLGCTLGLPLLEAMLPGIGYAARVATVKPPVRMGFVFFPNGAIMPAWKPKEAGKSYELPETLQSLKEVQSEITIISGLAQDNGRAKGDGPGDHARSAASFLTGAHPVKTTAANIKVGMSVDQAAAMKTGQYTRLPSLELGIERGRDAGGCDSGYACSYSNNISWKTESTPMAKEINPRAAFERLFGTKEQTVDQARRNKIRRSVLDLVGEQAASLRKDLGQTDQHKIDEYFTSVREIEQRIERAEQVAAKEIPEFKTPESAPSDLSEHIRLMYDLLAIAFQTDSTRVATFMLANEGSNRSYRSVGVNSGHHELSHHRNDEDKIKQIKKIDRFLADEFARFVKNLRGIKEANGTLLDNCMIMYGSGLSDGNRHRHDDLPVVLAGRAGGTIKTGQHLQTDREIPLNNLFLSMLDRMDAGIAALGDSSGRLTLLDT</sequence>
<dbReference type="InterPro" id="IPR011447">
    <property type="entry name" value="DUF1552"/>
</dbReference>
<evidence type="ECO:0008006" key="3">
    <source>
        <dbReference type="Google" id="ProtNLM"/>
    </source>
</evidence>
<evidence type="ECO:0000313" key="1">
    <source>
        <dbReference type="EMBL" id="QDU30440.1"/>
    </source>
</evidence>
<dbReference type="RefSeq" id="WP_145095898.1">
    <property type="nucleotide sequence ID" value="NZ_CP036274.1"/>
</dbReference>
<gene>
    <name evidence="1" type="ORF">ETAA8_55800</name>
</gene>
<dbReference type="Proteomes" id="UP000315017">
    <property type="component" value="Chromosome"/>
</dbReference>
<dbReference type="KEGG" id="aagg:ETAA8_55800"/>
<dbReference type="EMBL" id="CP036274">
    <property type="protein sequence ID" value="QDU30440.1"/>
    <property type="molecule type" value="Genomic_DNA"/>
</dbReference>
<dbReference type="OrthoDB" id="9146593at2"/>
<keyword evidence="2" id="KW-1185">Reference proteome</keyword>
<organism evidence="1 2">
    <name type="scientific">Anatilimnocola aggregata</name>
    <dbReference type="NCBI Taxonomy" id="2528021"/>
    <lineage>
        <taxon>Bacteria</taxon>
        <taxon>Pseudomonadati</taxon>
        <taxon>Planctomycetota</taxon>
        <taxon>Planctomycetia</taxon>
        <taxon>Pirellulales</taxon>
        <taxon>Pirellulaceae</taxon>
        <taxon>Anatilimnocola</taxon>
    </lineage>
</organism>
<proteinExistence type="predicted"/>